<dbReference type="Proteomes" id="UP001054889">
    <property type="component" value="Unassembled WGS sequence"/>
</dbReference>
<evidence type="ECO:0000256" key="10">
    <source>
        <dbReference type="ARBA" id="ARBA00023170"/>
    </source>
</evidence>
<evidence type="ECO:0000256" key="2">
    <source>
        <dbReference type="ARBA" id="ARBA00004173"/>
    </source>
</evidence>
<dbReference type="EMBL" id="BQKI01000073">
    <property type="protein sequence ID" value="GJN17900.1"/>
    <property type="molecule type" value="Genomic_DNA"/>
</dbReference>
<dbReference type="GO" id="GO:0005739">
    <property type="term" value="C:mitochondrion"/>
    <property type="evidence" value="ECO:0007669"/>
    <property type="project" value="UniProtKB-SubCell"/>
</dbReference>
<name>A0AAV5E5H9_ELECO</name>
<dbReference type="Gene3D" id="3.80.10.10">
    <property type="entry name" value="Ribonuclease Inhibitor"/>
    <property type="match status" value="1"/>
</dbReference>
<reference evidence="15" key="2">
    <citation type="submission" date="2021-12" db="EMBL/GenBank/DDBJ databases">
        <title>Resequencing data analysis of finger millet.</title>
        <authorList>
            <person name="Hatakeyama M."/>
            <person name="Aluri S."/>
            <person name="Balachadran M.T."/>
            <person name="Sivarajan S.R."/>
            <person name="Poveda L."/>
            <person name="Shimizu-Inatsugi R."/>
            <person name="Schlapbach R."/>
            <person name="Sreeman S.M."/>
            <person name="Shimizu K.K."/>
        </authorList>
    </citation>
    <scope>NUCLEOTIDE SEQUENCE</scope>
</reference>
<dbReference type="InterPro" id="IPR011009">
    <property type="entry name" value="Kinase-like_dom_sf"/>
</dbReference>
<dbReference type="FunFam" id="3.30.830.10:FF:000219">
    <property type="entry name" value="Os01g0711100 protein"/>
    <property type="match status" value="1"/>
</dbReference>
<dbReference type="InterPro" id="IPR001611">
    <property type="entry name" value="Leu-rich_rpt"/>
</dbReference>
<evidence type="ECO:0000313" key="15">
    <source>
        <dbReference type="EMBL" id="GJN17900.1"/>
    </source>
</evidence>
<keyword evidence="11" id="KW-0325">Glycoprotein</keyword>
<evidence type="ECO:0000256" key="11">
    <source>
        <dbReference type="ARBA" id="ARBA00023180"/>
    </source>
</evidence>
<evidence type="ECO:0000256" key="13">
    <source>
        <dbReference type="SAM" id="Phobius"/>
    </source>
</evidence>
<dbReference type="InterPro" id="IPR001245">
    <property type="entry name" value="Ser-Thr/Tyr_kinase_cat_dom"/>
</dbReference>
<keyword evidence="10" id="KW-0675">Receptor</keyword>
<dbReference type="FunFam" id="3.30.830.10:FF:000001">
    <property type="entry name" value="Mitochondrial-processing peptidase subunit beta, mitochondrial"/>
    <property type="match status" value="1"/>
</dbReference>
<dbReference type="InterPro" id="IPR046959">
    <property type="entry name" value="PRK1-6/SRF4-like"/>
</dbReference>
<dbReference type="InterPro" id="IPR011249">
    <property type="entry name" value="Metalloenz_LuxS/M16"/>
</dbReference>
<keyword evidence="8" id="KW-0496">Mitochondrion</keyword>
<organism evidence="15 16">
    <name type="scientific">Eleusine coracana subsp. coracana</name>
    <dbReference type="NCBI Taxonomy" id="191504"/>
    <lineage>
        <taxon>Eukaryota</taxon>
        <taxon>Viridiplantae</taxon>
        <taxon>Streptophyta</taxon>
        <taxon>Embryophyta</taxon>
        <taxon>Tracheophyta</taxon>
        <taxon>Spermatophyta</taxon>
        <taxon>Magnoliopsida</taxon>
        <taxon>Liliopsida</taxon>
        <taxon>Poales</taxon>
        <taxon>Poaceae</taxon>
        <taxon>PACMAD clade</taxon>
        <taxon>Chloridoideae</taxon>
        <taxon>Cynodonteae</taxon>
        <taxon>Eleusininae</taxon>
        <taxon>Eleusine</taxon>
    </lineage>
</organism>
<keyword evidence="5" id="KW-0732">Signal</keyword>
<dbReference type="GO" id="GO:0016020">
    <property type="term" value="C:membrane"/>
    <property type="evidence" value="ECO:0007669"/>
    <property type="project" value="UniProtKB-SubCell"/>
</dbReference>
<evidence type="ECO:0000256" key="7">
    <source>
        <dbReference type="ARBA" id="ARBA00022989"/>
    </source>
</evidence>
<gene>
    <name evidence="15" type="primary">gb05007</name>
    <name evidence="15" type="ORF">PR202_gb05007</name>
</gene>
<evidence type="ECO:0000256" key="9">
    <source>
        <dbReference type="ARBA" id="ARBA00023136"/>
    </source>
</evidence>
<dbReference type="GO" id="GO:0004672">
    <property type="term" value="F:protein kinase activity"/>
    <property type="evidence" value="ECO:0007669"/>
    <property type="project" value="InterPro"/>
</dbReference>
<dbReference type="Pfam" id="PF07714">
    <property type="entry name" value="PK_Tyr_Ser-Thr"/>
    <property type="match status" value="1"/>
</dbReference>
<keyword evidence="16" id="KW-1185">Reference proteome</keyword>
<dbReference type="PANTHER" id="PTHR48007">
    <property type="entry name" value="LEUCINE-RICH REPEAT RECEPTOR-LIKE PROTEIN KINASE PXC1"/>
    <property type="match status" value="1"/>
</dbReference>
<keyword evidence="3" id="KW-0433">Leucine-rich repeat</keyword>
<comment type="caution">
    <text evidence="15">The sequence shown here is derived from an EMBL/GenBank/DDBJ whole genome shotgun (WGS) entry which is preliminary data.</text>
</comment>
<feature type="compositionally biased region" description="Polar residues" evidence="12">
    <location>
        <begin position="981"/>
        <end position="1011"/>
    </location>
</feature>
<dbReference type="SUPFAM" id="SSF56112">
    <property type="entry name" value="Protein kinase-like (PK-like)"/>
    <property type="match status" value="1"/>
</dbReference>
<feature type="transmembrane region" description="Helical" evidence="13">
    <location>
        <begin position="658"/>
        <end position="685"/>
    </location>
</feature>
<evidence type="ECO:0000256" key="3">
    <source>
        <dbReference type="ARBA" id="ARBA00022614"/>
    </source>
</evidence>
<evidence type="ECO:0000256" key="5">
    <source>
        <dbReference type="ARBA" id="ARBA00022729"/>
    </source>
</evidence>
<dbReference type="Gene3D" id="3.30.830.10">
    <property type="entry name" value="Metalloenzyme, LuxS/M16 peptidase-like"/>
    <property type="match status" value="2"/>
</dbReference>
<evidence type="ECO:0000256" key="6">
    <source>
        <dbReference type="ARBA" id="ARBA00022737"/>
    </source>
</evidence>
<proteinExistence type="predicted"/>
<dbReference type="Gene3D" id="1.10.510.10">
    <property type="entry name" value="Transferase(Phosphotransferase) domain 1"/>
    <property type="match status" value="2"/>
</dbReference>
<accession>A0AAV5E5H9</accession>
<sequence length="1011" mass="109598">MAATAAIRSRRRFLPYLNRLLHTAPTPTPTPSPSRFLRHASPEPRAADHSPYLRFPAARVSTLPSGLRVVTQAYPANTRMASVGVWVDAGSRYELPGTNGTAHFLEHMAFKGTGRRPNAEVLEVEIEDMGARLNAYTSREQTTFFADVQARHVPAALDVLSDILQNPRFPEKAIQRERGVVSAAGAVNHDEVVDQVKELFTEFSTDPTNADQLCEANPAIFTGSEVRVENAEMPLAHLAIAFKGSSWTDPASIPLMVIQSILGSWNRSIGVGNCSGSALARGISNDNLAESLMTFNTNYRDTGLFGIYTIALPDTLHDLSRLIMEEFRRLSFRVSEMEVARARNQLKSALLLHIDGSTAVAENNGRQMLTYGRVMPFLELFARIDAVDCTTIMETAKKYIIDQSPRVSGSGTAMAASRADVILSILLALAATSSASPVPESPDAAALLAFKSSSPPRVRRVVLEGLRLGGHAAALELLAGGLPLLSSLSLKNNTFTGSLHDVDFSRLAPHLKLLHLSGNAFSGPFPESVLRLRHLRRLDLSGNRLTGAVPRDIGNRLRALLTLNLSRNSFSGPVPDSLETLTGLAELDVSGNHFEGRIPGRLAAVFPGSSFAGNPGLCGAPLPRRCNNGQQQIVHGNGSTAEGGSWAGRRRRRKRDRWMVVLIMSAVGAAVASLILAALCAALWLKNRKPTRRPRGTTKSTSRSVVVAPREETMRFDGCCDEFDVAALMRGAAEMLGKGAAATTYRVVMTGGTDDEEEAVGGSKGEAVVVKRMRRRDGASREDERRRRELVRQMGAWRHANVVALRAFYASADELLLVFDYVPNGSLHGLLHVPLDWPTRLKLAQDAAHGMAYLHGACGGTLSHGHLTSSNILVDGSGVARQKQDVHGFGVILLEILTGRVPAADDLVRWAREVVKEEWTPRDSFDVDLPRSKAAEDEMVALLQVAMLCVADDPRERPRMAVVAKMIEDIRDRGSRRSGKCSASPSQAARSYETSPSVSEDTTRSTPASSS</sequence>
<dbReference type="InterPro" id="IPR032675">
    <property type="entry name" value="LRR_dom_sf"/>
</dbReference>
<dbReference type="PANTHER" id="PTHR48007:SF53">
    <property type="entry name" value="OS01G0711200 PROTEIN"/>
    <property type="match status" value="1"/>
</dbReference>
<evidence type="ECO:0000259" key="14">
    <source>
        <dbReference type="PROSITE" id="PS50011"/>
    </source>
</evidence>
<protein>
    <recommendedName>
        <fullName evidence="14">Protein kinase domain-containing protein</fullName>
    </recommendedName>
</protein>
<keyword evidence="4 13" id="KW-0812">Transmembrane</keyword>
<dbReference type="GO" id="GO:0005524">
    <property type="term" value="F:ATP binding"/>
    <property type="evidence" value="ECO:0007669"/>
    <property type="project" value="InterPro"/>
</dbReference>
<keyword evidence="6" id="KW-0677">Repeat</keyword>
<dbReference type="Pfam" id="PF00675">
    <property type="entry name" value="Peptidase_M16"/>
    <property type="match status" value="1"/>
</dbReference>
<dbReference type="GO" id="GO:0046872">
    <property type="term" value="F:metal ion binding"/>
    <property type="evidence" value="ECO:0007669"/>
    <property type="project" value="InterPro"/>
</dbReference>
<evidence type="ECO:0000256" key="4">
    <source>
        <dbReference type="ARBA" id="ARBA00022692"/>
    </source>
</evidence>
<dbReference type="GO" id="GO:0004222">
    <property type="term" value="F:metalloendopeptidase activity"/>
    <property type="evidence" value="ECO:0007669"/>
    <property type="project" value="InterPro"/>
</dbReference>
<feature type="domain" description="Protein kinase" evidence="14">
    <location>
        <begin position="730"/>
        <end position="1011"/>
    </location>
</feature>
<dbReference type="InterPro" id="IPR001431">
    <property type="entry name" value="Pept_M16_Zn_BS"/>
</dbReference>
<keyword evidence="9 13" id="KW-0472">Membrane</keyword>
<dbReference type="PROSITE" id="PS50011">
    <property type="entry name" value="PROTEIN_KINASE_DOM"/>
    <property type="match status" value="1"/>
</dbReference>
<comment type="subcellular location">
    <subcellularLocation>
        <location evidence="1">Membrane</location>
        <topology evidence="1">Single-pass membrane protein</topology>
    </subcellularLocation>
    <subcellularLocation>
        <location evidence="2">Mitochondrion</location>
    </subcellularLocation>
</comment>
<dbReference type="FunFam" id="3.80.10.10:FF:000413">
    <property type="entry name" value="Inactive leucine-rich repeat receptor-like protein kinase"/>
    <property type="match status" value="1"/>
</dbReference>
<evidence type="ECO:0000256" key="1">
    <source>
        <dbReference type="ARBA" id="ARBA00004167"/>
    </source>
</evidence>
<keyword evidence="7 13" id="KW-1133">Transmembrane helix</keyword>
<dbReference type="GO" id="GO:0006508">
    <property type="term" value="P:proteolysis"/>
    <property type="evidence" value="ECO:0007669"/>
    <property type="project" value="InterPro"/>
</dbReference>
<dbReference type="AlphaFoldDB" id="A0AAV5E5H9"/>
<dbReference type="SUPFAM" id="SSF63411">
    <property type="entry name" value="LuxS/MPP-like metallohydrolase"/>
    <property type="match status" value="2"/>
</dbReference>
<dbReference type="InterPro" id="IPR011765">
    <property type="entry name" value="Pept_M16_N"/>
</dbReference>
<dbReference type="Pfam" id="PF13855">
    <property type="entry name" value="LRR_8"/>
    <property type="match status" value="1"/>
</dbReference>
<dbReference type="InterPro" id="IPR000719">
    <property type="entry name" value="Prot_kinase_dom"/>
</dbReference>
<dbReference type="SUPFAM" id="SSF52058">
    <property type="entry name" value="L domain-like"/>
    <property type="match status" value="1"/>
</dbReference>
<dbReference type="PROSITE" id="PS00143">
    <property type="entry name" value="INSULINASE"/>
    <property type="match status" value="1"/>
</dbReference>
<reference evidence="15" key="1">
    <citation type="journal article" date="2018" name="DNA Res.">
        <title>Multiple hybrid de novo genome assembly of finger millet, an orphan allotetraploid crop.</title>
        <authorList>
            <person name="Hatakeyama M."/>
            <person name="Aluri S."/>
            <person name="Balachadran M.T."/>
            <person name="Sivarajan S.R."/>
            <person name="Patrignani A."/>
            <person name="Gruter S."/>
            <person name="Poveda L."/>
            <person name="Shimizu-Inatsugi R."/>
            <person name="Baeten J."/>
            <person name="Francoijs K.J."/>
            <person name="Nataraja K.N."/>
            <person name="Reddy Y.A.N."/>
            <person name="Phadnis S."/>
            <person name="Ravikumar R.L."/>
            <person name="Schlapbach R."/>
            <person name="Sreeman S.M."/>
            <person name="Shimizu K.K."/>
        </authorList>
    </citation>
    <scope>NUCLEOTIDE SEQUENCE</scope>
</reference>
<evidence type="ECO:0000256" key="12">
    <source>
        <dbReference type="SAM" id="MobiDB-lite"/>
    </source>
</evidence>
<feature type="region of interest" description="Disordered" evidence="12">
    <location>
        <begin position="972"/>
        <end position="1011"/>
    </location>
</feature>
<evidence type="ECO:0000313" key="16">
    <source>
        <dbReference type="Proteomes" id="UP001054889"/>
    </source>
</evidence>
<evidence type="ECO:0000256" key="8">
    <source>
        <dbReference type="ARBA" id="ARBA00023128"/>
    </source>
</evidence>
<feature type="region of interest" description="Disordered" evidence="12">
    <location>
        <begin position="22"/>
        <end position="50"/>
    </location>
</feature>